<dbReference type="Pfam" id="PF02898">
    <property type="entry name" value="NO_synthase"/>
    <property type="match status" value="1"/>
</dbReference>
<comment type="similarity">
    <text evidence="3 11">Belongs to the NOS family. Bacterial NOS oxygenase subfamily.</text>
</comment>
<dbReference type="SUPFAM" id="SSF56512">
    <property type="entry name" value="Nitric oxide (NO) synthase oxygenase domain"/>
    <property type="match status" value="1"/>
</dbReference>
<dbReference type="EMBL" id="CP003355">
    <property type="protein sequence ID" value="AHD05572.1"/>
    <property type="molecule type" value="Genomic_DNA"/>
</dbReference>
<dbReference type="EC" id="1.14.14.47" evidence="4 11"/>
<dbReference type="PROSITE" id="PS60001">
    <property type="entry name" value="NOS"/>
    <property type="match status" value="1"/>
</dbReference>
<comment type="miscellaneous">
    <text evidence="11">This protein is similar to the oxygenase domain of eukaryotic nitric oxide synthases but lacks the reductase domain which, in eukaryotes, is responsible for transfer of electrons to the ferric heme during nitric oxide synthesis.</text>
</comment>
<dbReference type="Gene3D" id="3.90.1230.10">
    <property type="entry name" value="Nitric Oxide Synthase, Chain A, domain 3"/>
    <property type="match status" value="1"/>
</dbReference>
<evidence type="ECO:0000256" key="13">
    <source>
        <dbReference type="SAM" id="MobiDB-lite"/>
    </source>
</evidence>
<dbReference type="PANTHER" id="PTHR43410:SF1">
    <property type="entry name" value="NITRIC OXIDE SYNTHASE"/>
    <property type="match status" value="1"/>
</dbReference>
<dbReference type="InterPro" id="IPR036119">
    <property type="entry name" value="NOS_N_sf"/>
</dbReference>
<dbReference type="Proteomes" id="UP000029431">
    <property type="component" value="Chromosome"/>
</dbReference>
<dbReference type="CDD" id="cd00575">
    <property type="entry name" value="NOS_oxygenase"/>
    <property type="match status" value="1"/>
</dbReference>
<dbReference type="HOGENOM" id="CLU_040293_0_0_9"/>
<evidence type="ECO:0000256" key="6">
    <source>
        <dbReference type="ARBA" id="ARBA00022617"/>
    </source>
</evidence>
<dbReference type="PIRSF" id="PIRSF037219">
    <property type="entry name" value="NOS_oxygenase"/>
    <property type="match status" value="1"/>
</dbReference>
<proteinExistence type="inferred from homology"/>
<protein>
    <recommendedName>
        <fullName evidence="5 11">Nitric oxide synthase oxygenase</fullName>
        <ecNumber evidence="4 11">1.14.14.47</ecNumber>
    </recommendedName>
</protein>
<keyword evidence="16" id="KW-1185">Reference proteome</keyword>
<dbReference type="Gene3D" id="3.90.440.10">
    <property type="entry name" value="Nitric Oxide Synthase,Heme Domain,Chain A domain 2"/>
    <property type="match status" value="1"/>
</dbReference>
<sequence>MHAAEGRETSMTKERDVIFEESASFIRESYSELGKSEKETRQRLREIRQSIEATGTYSHNAEELEYGAKVAWRNNSRCIGRLFWQTLHIFDQRQLKTEKEIAEALFGHIDYATNGGNIRPAITFFAPEQEDRNIRIWNHQLIRYAGYKTATGIVGDPASVDFTRQCQRLGWHGQGTPFDVLPLVIQVNGQEPQWFKIPEELILEIPLTHPDIKDFSKLKLRWYAVPIISDMKLEIGGISYTAAPFNGWYMETEIGARNLADTKRYNQLPGVADLMGLDRSTNTSLWKDRAMVELNAAVLHSYKQYGVSIVDHHTASEQFMRFVSREEEKGRMVNGRWSWLIPPLSPSASPVWHRSFEEVHLKPGYFYQECPYEKESPHEPDTSGEDFTAHTPKSCPFH</sequence>
<evidence type="ECO:0000256" key="8">
    <source>
        <dbReference type="ARBA" id="ARBA00023002"/>
    </source>
</evidence>
<accession>V9W8Y2</accession>
<feature type="compositionally biased region" description="Basic and acidic residues" evidence="13">
    <location>
        <begin position="372"/>
        <end position="381"/>
    </location>
</feature>
<evidence type="ECO:0000256" key="4">
    <source>
        <dbReference type="ARBA" id="ARBA00012735"/>
    </source>
</evidence>
<evidence type="ECO:0000256" key="12">
    <source>
        <dbReference type="PIRSR" id="PIRSR037219-1"/>
    </source>
</evidence>
<reference evidence="15 16" key="1">
    <citation type="journal article" date="2014" name="PLoS ONE">
        <title>How to Kill the Honey Bee Larva: Genomic Potential and Virulence Mechanisms of Paenibacillus larvae.</title>
        <authorList>
            <person name="Djukic M."/>
            <person name="Brzuszkiewicz E."/>
            <person name="Funfhaus A."/>
            <person name="Voss J."/>
            <person name="Gollnow K."/>
            <person name="Poppinga L."/>
            <person name="Liesegang H."/>
            <person name="Garcia-Gonzalez E."/>
            <person name="Genersch E."/>
            <person name="Daniel R."/>
        </authorList>
    </citation>
    <scope>NUCLEOTIDE SEQUENCE [LARGE SCALE GENOMIC DNA]</scope>
    <source>
        <strain evidence="15 16">DSM 25430</strain>
    </source>
</reference>
<evidence type="ECO:0000256" key="10">
    <source>
        <dbReference type="ARBA" id="ARBA00048713"/>
    </source>
</evidence>
<dbReference type="GO" id="GO:0020037">
    <property type="term" value="F:heme binding"/>
    <property type="evidence" value="ECO:0007669"/>
    <property type="project" value="InterPro"/>
</dbReference>
<evidence type="ECO:0000256" key="11">
    <source>
        <dbReference type="PIRNR" id="PIRNR037219"/>
    </source>
</evidence>
<dbReference type="InterPro" id="IPR044944">
    <property type="entry name" value="NOS_dom_3"/>
</dbReference>
<feature type="region of interest" description="Disordered" evidence="13">
    <location>
        <begin position="372"/>
        <end position="398"/>
    </location>
</feature>
<evidence type="ECO:0000256" key="7">
    <source>
        <dbReference type="ARBA" id="ARBA00022723"/>
    </source>
</evidence>
<dbReference type="InterPro" id="IPR044940">
    <property type="entry name" value="NOS_dom_2"/>
</dbReference>
<keyword evidence="6 11" id="KW-0349">Heme</keyword>
<dbReference type="InterPro" id="IPR044943">
    <property type="entry name" value="NOS_dom_1"/>
</dbReference>
<comment type="catalytic activity">
    <reaction evidence="10">
        <text>3 reduced [flavodoxin] + 2 L-arginine + 4 O2 = 3 oxidized [flavodoxin] + 2 L-citrulline + 2 nitric oxide + 4 H2O + 5 H(+)</text>
        <dbReference type="Rhea" id="RHEA:52324"/>
        <dbReference type="Rhea" id="RHEA-COMP:10622"/>
        <dbReference type="Rhea" id="RHEA-COMP:10623"/>
        <dbReference type="ChEBI" id="CHEBI:15377"/>
        <dbReference type="ChEBI" id="CHEBI:15378"/>
        <dbReference type="ChEBI" id="CHEBI:15379"/>
        <dbReference type="ChEBI" id="CHEBI:16480"/>
        <dbReference type="ChEBI" id="CHEBI:32682"/>
        <dbReference type="ChEBI" id="CHEBI:57618"/>
        <dbReference type="ChEBI" id="CHEBI:57743"/>
        <dbReference type="ChEBI" id="CHEBI:58210"/>
        <dbReference type="EC" id="1.14.14.47"/>
    </reaction>
</comment>
<evidence type="ECO:0000256" key="1">
    <source>
        <dbReference type="ARBA" id="ARBA00001971"/>
    </source>
</evidence>
<evidence type="ECO:0000256" key="5">
    <source>
        <dbReference type="ARBA" id="ARBA00018859"/>
    </source>
</evidence>
<dbReference type="AlphaFoldDB" id="V9W8Y2"/>
<evidence type="ECO:0000256" key="3">
    <source>
        <dbReference type="ARBA" id="ARBA00005411"/>
    </source>
</evidence>
<feature type="binding site" description="axial binding residue" evidence="12">
    <location>
        <position position="78"/>
    </location>
    <ligand>
        <name>heme</name>
        <dbReference type="ChEBI" id="CHEBI:30413"/>
    </ligand>
    <ligandPart>
        <name>Fe</name>
        <dbReference type="ChEBI" id="CHEBI:18248"/>
    </ligandPart>
</feature>
<dbReference type="PATRIC" id="fig|697284.3.peg.1688"/>
<keyword evidence="8 11" id="KW-0560">Oxidoreductase</keyword>
<dbReference type="InterPro" id="IPR050607">
    <property type="entry name" value="NOS"/>
</dbReference>
<dbReference type="KEGG" id="plv:ERIC2_c17570"/>
<evidence type="ECO:0000313" key="16">
    <source>
        <dbReference type="Proteomes" id="UP000029431"/>
    </source>
</evidence>
<dbReference type="GO" id="GO:0046872">
    <property type="term" value="F:metal ion binding"/>
    <property type="evidence" value="ECO:0007669"/>
    <property type="project" value="UniProtKB-KW"/>
</dbReference>
<evidence type="ECO:0000313" key="15">
    <source>
        <dbReference type="EMBL" id="AHD05572.1"/>
    </source>
</evidence>
<organism evidence="15 16">
    <name type="scientific">Paenibacillus larvae subsp. larvae DSM 25430</name>
    <dbReference type="NCBI Taxonomy" id="697284"/>
    <lineage>
        <taxon>Bacteria</taxon>
        <taxon>Bacillati</taxon>
        <taxon>Bacillota</taxon>
        <taxon>Bacilli</taxon>
        <taxon>Bacillales</taxon>
        <taxon>Paenibacillaceae</taxon>
        <taxon>Paenibacillus</taxon>
    </lineage>
</organism>
<evidence type="ECO:0000256" key="9">
    <source>
        <dbReference type="ARBA" id="ARBA00023004"/>
    </source>
</evidence>
<feature type="domain" description="Nitric oxide synthase (NOS)" evidence="14">
    <location>
        <begin position="77"/>
        <end position="84"/>
    </location>
</feature>
<name>V9W8Y2_9BACL</name>
<comment type="function">
    <text evidence="2 11">Catalyzes the production of nitric oxide.</text>
</comment>
<evidence type="ECO:0000259" key="14">
    <source>
        <dbReference type="PROSITE" id="PS60001"/>
    </source>
</evidence>
<keyword evidence="9 11" id="KW-0408">Iron</keyword>
<dbReference type="GO" id="GO:0004517">
    <property type="term" value="F:nitric-oxide synthase activity"/>
    <property type="evidence" value="ECO:0007669"/>
    <property type="project" value="InterPro"/>
</dbReference>
<dbReference type="InterPro" id="IPR004030">
    <property type="entry name" value="NOS_N"/>
</dbReference>
<dbReference type="Gene3D" id="3.90.340.10">
    <property type="entry name" value="Nitric Oxide Synthase, Chain A, domain 1"/>
    <property type="match status" value="1"/>
</dbReference>
<dbReference type="PANTHER" id="PTHR43410">
    <property type="entry name" value="NITRIC OXIDE SYNTHASE OXYGENASE"/>
    <property type="match status" value="1"/>
</dbReference>
<gene>
    <name evidence="15" type="primary">nos</name>
    <name evidence="15" type="ORF">ERIC2_c17570</name>
</gene>
<dbReference type="eggNOG" id="COG4362">
    <property type="taxonomic scope" value="Bacteria"/>
</dbReference>
<keyword evidence="7 11" id="KW-0479">Metal-binding</keyword>
<evidence type="ECO:0000256" key="2">
    <source>
        <dbReference type="ARBA" id="ARBA00002642"/>
    </source>
</evidence>
<dbReference type="InterPro" id="IPR017142">
    <property type="entry name" value="Nitric_oxide_synthase_Oase-su"/>
</dbReference>
<comment type="cofactor">
    <cofactor evidence="1 11 12">
        <name>heme</name>
        <dbReference type="ChEBI" id="CHEBI:30413"/>
    </cofactor>
</comment>
<comment type="subunit">
    <text evidence="11">Homodimer.</text>
</comment>
<dbReference type="GO" id="GO:0006809">
    <property type="term" value="P:nitric oxide biosynthetic process"/>
    <property type="evidence" value="ECO:0007669"/>
    <property type="project" value="InterPro"/>
</dbReference>